<dbReference type="PROSITE" id="PS51257">
    <property type="entry name" value="PROKAR_LIPOPROTEIN"/>
    <property type="match status" value="1"/>
</dbReference>
<evidence type="ECO:0000256" key="1">
    <source>
        <dbReference type="SAM" id="SignalP"/>
    </source>
</evidence>
<name>A0A1I2DPP9_9BACT</name>
<dbReference type="STRING" id="1003.SAMN04488541_1007113"/>
<protein>
    <recommendedName>
        <fullName evidence="4">Lipoprotein</fullName>
    </recommendedName>
</protein>
<reference evidence="2 3" key="1">
    <citation type="submission" date="2016-10" db="EMBL/GenBank/DDBJ databases">
        <authorList>
            <person name="de Groot N.N."/>
        </authorList>
    </citation>
    <scope>NUCLEOTIDE SEQUENCE [LARGE SCALE GENOMIC DNA]</scope>
    <source>
        <strain>GEY</strain>
        <strain evidence="3">DSM 9560</strain>
    </source>
</reference>
<feature type="chain" id="PRO_5011572131" description="Lipoprotein" evidence="1">
    <location>
        <begin position="20"/>
        <end position="172"/>
    </location>
</feature>
<dbReference type="Proteomes" id="UP000199513">
    <property type="component" value="Unassembled WGS sequence"/>
</dbReference>
<sequence length="172" mass="20143">MKAKVFVIQLFIFSFVLYACSSDGEKQSQESEITAKKELVDWNDAKVRDRVMRTIDKHFVDNSIKKGLLHYYFQDMITNKRLAFVLSKIETDSIYPLSEKRVFMKVRTVTDKGDSLVFDYEVSVKQAELKPDSLIYEVQSLNLRKVNQEQRYLLKKEGNFWAKEILAVAQVK</sequence>
<dbReference type="EMBL" id="FONY01000007">
    <property type="protein sequence ID" value="SFE82409.1"/>
    <property type="molecule type" value="Genomic_DNA"/>
</dbReference>
<organism evidence="2 3">
    <name type="scientific">Thermoflexibacter ruber</name>
    <dbReference type="NCBI Taxonomy" id="1003"/>
    <lineage>
        <taxon>Bacteria</taxon>
        <taxon>Pseudomonadati</taxon>
        <taxon>Bacteroidota</taxon>
        <taxon>Cytophagia</taxon>
        <taxon>Cytophagales</taxon>
        <taxon>Thermoflexibacteraceae</taxon>
        <taxon>Thermoflexibacter</taxon>
    </lineage>
</organism>
<dbReference type="RefSeq" id="WP_091541596.1">
    <property type="nucleotide sequence ID" value="NZ_FONY01000007.1"/>
</dbReference>
<gene>
    <name evidence="2" type="ORF">SAMN04488541_1007113</name>
</gene>
<proteinExistence type="predicted"/>
<evidence type="ECO:0008006" key="4">
    <source>
        <dbReference type="Google" id="ProtNLM"/>
    </source>
</evidence>
<accession>A0A1I2DPP9</accession>
<evidence type="ECO:0000313" key="3">
    <source>
        <dbReference type="Proteomes" id="UP000199513"/>
    </source>
</evidence>
<keyword evidence="3" id="KW-1185">Reference proteome</keyword>
<evidence type="ECO:0000313" key="2">
    <source>
        <dbReference type="EMBL" id="SFE82409.1"/>
    </source>
</evidence>
<feature type="signal peptide" evidence="1">
    <location>
        <begin position="1"/>
        <end position="19"/>
    </location>
</feature>
<keyword evidence="1" id="KW-0732">Signal</keyword>
<dbReference type="AlphaFoldDB" id="A0A1I2DPP9"/>